<evidence type="ECO:0000313" key="4">
    <source>
        <dbReference type="Proteomes" id="UP000198519"/>
    </source>
</evidence>
<dbReference type="STRING" id="488535.SAMN04487963_1462"/>
<dbReference type="EMBL" id="FOUE01000002">
    <property type="protein sequence ID" value="SFM16000.1"/>
    <property type="molecule type" value="Genomic_DNA"/>
</dbReference>
<organism evidence="3 4">
    <name type="scientific">Marinobacter zhejiangensis</name>
    <dbReference type="NCBI Taxonomy" id="488535"/>
    <lineage>
        <taxon>Bacteria</taxon>
        <taxon>Pseudomonadati</taxon>
        <taxon>Pseudomonadota</taxon>
        <taxon>Gammaproteobacteria</taxon>
        <taxon>Pseudomonadales</taxon>
        <taxon>Marinobacteraceae</taxon>
        <taxon>Marinobacter</taxon>
    </lineage>
</organism>
<evidence type="ECO:0000256" key="1">
    <source>
        <dbReference type="ARBA" id="ARBA00006845"/>
    </source>
</evidence>
<sequence>MVMNLPPGLIKISSSQFEDVQWKEYLSEVDEIVIDGKGIVSKENIIDAIRANFPLDPPVESYNWDAISDSLWEGMDSKYRDTVVVIKGGLDFLKRNDFESYKVVMDIFSDISGSSSKKVYWLFVDSD</sequence>
<gene>
    <name evidence="3" type="ORF">SAMN04487963_1462</name>
</gene>
<accession>A0A1I4NKX0</accession>
<dbReference type="Pfam" id="PF01337">
    <property type="entry name" value="Barstar"/>
    <property type="match status" value="1"/>
</dbReference>
<dbReference type="AlphaFoldDB" id="A0A1I4NKX0"/>
<dbReference type="SUPFAM" id="SSF52038">
    <property type="entry name" value="Barstar-related"/>
    <property type="match status" value="1"/>
</dbReference>
<evidence type="ECO:0000313" key="3">
    <source>
        <dbReference type="EMBL" id="SFM16000.1"/>
    </source>
</evidence>
<feature type="domain" description="Barstar (barnase inhibitor)" evidence="2">
    <location>
        <begin position="31"/>
        <end position="123"/>
    </location>
</feature>
<dbReference type="OrthoDB" id="7065772at2"/>
<keyword evidence="4" id="KW-1185">Reference proteome</keyword>
<comment type="similarity">
    <text evidence="1">Belongs to the barstar family.</text>
</comment>
<name>A0A1I4NKX0_9GAMM</name>
<proteinExistence type="inferred from homology"/>
<dbReference type="InterPro" id="IPR000468">
    <property type="entry name" value="Barstar"/>
</dbReference>
<dbReference type="Proteomes" id="UP000198519">
    <property type="component" value="Unassembled WGS sequence"/>
</dbReference>
<reference evidence="4" key="1">
    <citation type="submission" date="2016-10" db="EMBL/GenBank/DDBJ databases">
        <authorList>
            <person name="Varghese N."/>
            <person name="Submissions S."/>
        </authorList>
    </citation>
    <scope>NUCLEOTIDE SEQUENCE [LARGE SCALE GENOMIC DNA]</scope>
    <source>
        <strain evidence="4">CGMCC 1.7061</strain>
    </source>
</reference>
<dbReference type="InterPro" id="IPR035905">
    <property type="entry name" value="Barstar-like_sf"/>
</dbReference>
<evidence type="ECO:0000259" key="2">
    <source>
        <dbReference type="Pfam" id="PF01337"/>
    </source>
</evidence>
<protein>
    <submittedName>
        <fullName evidence="3">Barstar (Barnase inhibitor)</fullName>
    </submittedName>
</protein>
<dbReference type="Gene3D" id="3.30.370.10">
    <property type="entry name" value="Barstar-like"/>
    <property type="match status" value="1"/>
</dbReference>